<reference evidence="1" key="1">
    <citation type="submission" date="2021-02" db="EMBL/GenBank/DDBJ databases">
        <authorList>
            <person name="Nowell W R."/>
        </authorList>
    </citation>
    <scope>NUCLEOTIDE SEQUENCE</scope>
</reference>
<gene>
    <name evidence="1" type="ORF">JBS370_LOCUS37560</name>
</gene>
<dbReference type="Proteomes" id="UP000663836">
    <property type="component" value="Unassembled WGS sequence"/>
</dbReference>
<feature type="non-terminal residue" evidence="1">
    <location>
        <position position="59"/>
    </location>
</feature>
<comment type="caution">
    <text evidence="1">The sequence shown here is derived from an EMBL/GenBank/DDBJ whole genome shotgun (WGS) entry which is preliminary data.</text>
</comment>
<dbReference type="AlphaFoldDB" id="A0A820CN11"/>
<proteinExistence type="predicted"/>
<accession>A0A820CN11</accession>
<organism evidence="1 2">
    <name type="scientific">Rotaria sordida</name>
    <dbReference type="NCBI Taxonomy" id="392033"/>
    <lineage>
        <taxon>Eukaryota</taxon>
        <taxon>Metazoa</taxon>
        <taxon>Spiralia</taxon>
        <taxon>Gnathifera</taxon>
        <taxon>Rotifera</taxon>
        <taxon>Eurotatoria</taxon>
        <taxon>Bdelloidea</taxon>
        <taxon>Philodinida</taxon>
        <taxon>Philodinidae</taxon>
        <taxon>Rotaria</taxon>
    </lineage>
</organism>
<evidence type="ECO:0000313" key="2">
    <source>
        <dbReference type="Proteomes" id="UP000663836"/>
    </source>
</evidence>
<name>A0A820CN11_9BILA</name>
<feature type="non-terminal residue" evidence="1">
    <location>
        <position position="1"/>
    </location>
</feature>
<dbReference type="EMBL" id="CAJOBD010017673">
    <property type="protein sequence ID" value="CAF4223695.1"/>
    <property type="molecule type" value="Genomic_DNA"/>
</dbReference>
<evidence type="ECO:0000313" key="1">
    <source>
        <dbReference type="EMBL" id="CAF4223695.1"/>
    </source>
</evidence>
<sequence length="59" mass="6962">IKGFRVVDIFNLDCLNHEHIQRILKVLKTFRPNFDIPIRSSNVNNKLLNNIYQQPSLTI</sequence>
<protein>
    <submittedName>
        <fullName evidence="1">Uncharacterized protein</fullName>
    </submittedName>
</protein>